<proteinExistence type="predicted"/>
<accession>B9YDG7</accession>
<name>B9YDG7_9FIRM</name>
<comment type="caution">
    <text evidence="1">The sequence shown here is derived from an EMBL/GenBank/DDBJ whole genome shotgun (WGS) entry which is preliminary data.</text>
</comment>
<dbReference type="Proteomes" id="UP000005950">
    <property type="component" value="Unassembled WGS sequence"/>
</dbReference>
<gene>
    <name evidence="1" type="ORF">HOLDEFILI_03890</name>
</gene>
<evidence type="ECO:0000313" key="2">
    <source>
        <dbReference type="Proteomes" id="UP000005950"/>
    </source>
</evidence>
<protein>
    <submittedName>
        <fullName evidence="1">Uncharacterized protein</fullName>
    </submittedName>
</protein>
<dbReference type="HOGENOM" id="CLU_3290773_0_0_9"/>
<organism evidence="1 2">
    <name type="scientific">Holdemania filiformis DSM 12042</name>
    <dbReference type="NCBI Taxonomy" id="545696"/>
    <lineage>
        <taxon>Bacteria</taxon>
        <taxon>Bacillati</taxon>
        <taxon>Bacillota</taxon>
        <taxon>Erysipelotrichia</taxon>
        <taxon>Erysipelotrichales</taxon>
        <taxon>Erysipelotrichaceae</taxon>
        <taxon>Holdemania</taxon>
    </lineage>
</organism>
<reference evidence="1 2" key="2">
    <citation type="submission" date="2009-02" db="EMBL/GenBank/DDBJ databases">
        <title>Draft genome sequence of Holdemania filiformis DSM 12042.</title>
        <authorList>
            <person name="Sudarsanam P."/>
            <person name="Ley R."/>
            <person name="Guruge J."/>
            <person name="Turnbaugh P.J."/>
            <person name="Mahowald M."/>
            <person name="Liep D."/>
            <person name="Gordon J."/>
        </authorList>
    </citation>
    <scope>NUCLEOTIDE SEQUENCE [LARGE SCALE GENOMIC DNA]</scope>
    <source>
        <strain evidence="1 2">DSM 12042</strain>
    </source>
</reference>
<evidence type="ECO:0000313" key="1">
    <source>
        <dbReference type="EMBL" id="EEF65980.1"/>
    </source>
</evidence>
<sequence length="40" mass="4411">MPGDWGRTPTSGLNRFRIAETGQMRNGVYRCALLATIENG</sequence>
<reference evidence="1 2" key="1">
    <citation type="submission" date="2008-12" db="EMBL/GenBank/DDBJ databases">
        <authorList>
            <person name="Fulton L."/>
            <person name="Clifton S."/>
            <person name="Fulton B."/>
            <person name="Xu J."/>
            <person name="Minx P."/>
            <person name="Pepin K.H."/>
            <person name="Johnson M."/>
            <person name="Bhonagiri V."/>
            <person name="Nash W.E."/>
            <person name="Mardis E.R."/>
            <person name="Wilson R.K."/>
        </authorList>
    </citation>
    <scope>NUCLEOTIDE SEQUENCE [LARGE SCALE GENOMIC DNA]</scope>
    <source>
        <strain evidence="1 2">DSM 12042</strain>
    </source>
</reference>
<dbReference type="AlphaFoldDB" id="B9YDG7"/>
<dbReference type="EMBL" id="ACCF01000244">
    <property type="protein sequence ID" value="EEF65980.1"/>
    <property type="molecule type" value="Genomic_DNA"/>
</dbReference>